<sequence length="275" mass="30703">MEFLVFLPPLFSSFTVSVDDNACEPQPCNFYDCTLYVNLLGYECGPGFSGVIGFQNSTSLPAYGFKGNSTSCTQFISDSICFDMELPGLHTYVLVGLFVGMEDVLTRYVFRRKKTTQFVYLDRKHVVQKGDTVIDATCGNGYDTFVMVNMLADELARVNDALQNTTSLLEELLNPNEVPFSHSLEGTKHRKSLANTAIAKDLVQPETMYGRLDAHLDVVVIPCKMRPGTAWTVSLIPCWLKCWMSANSALLYQWNSLFCFHLCSLPSLVSEDDNA</sequence>
<gene>
    <name evidence="2" type="ORF">CFP56_029691</name>
</gene>
<dbReference type="Proteomes" id="UP000237347">
    <property type="component" value="Unassembled WGS sequence"/>
</dbReference>
<comment type="caution">
    <text evidence="2">The sequence shown here is derived from an EMBL/GenBank/DDBJ whole genome shotgun (WGS) entry which is preliminary data.</text>
</comment>
<dbReference type="AlphaFoldDB" id="A0AAW0JQA3"/>
<protein>
    <submittedName>
        <fullName evidence="2">Uncharacterized protein</fullName>
    </submittedName>
</protein>
<accession>A0AAW0JQA3</accession>
<dbReference type="SUPFAM" id="SSF53335">
    <property type="entry name" value="S-adenosyl-L-methionine-dependent methyltransferases"/>
    <property type="match status" value="1"/>
</dbReference>
<feature type="chain" id="PRO_5043956788" evidence="1">
    <location>
        <begin position="18"/>
        <end position="275"/>
    </location>
</feature>
<evidence type="ECO:0000256" key="1">
    <source>
        <dbReference type="SAM" id="SignalP"/>
    </source>
</evidence>
<dbReference type="Gene3D" id="3.40.50.150">
    <property type="entry name" value="Vaccinia Virus protein VP39"/>
    <property type="match status" value="1"/>
</dbReference>
<proteinExistence type="predicted"/>
<dbReference type="PANTHER" id="PTHR35276">
    <property type="entry name" value="S-ADENOSYL-L-METHIONINE-DEPENDENT METHYLTRANSFERASES SUPERFAMILY PROTEIN"/>
    <property type="match status" value="1"/>
</dbReference>
<evidence type="ECO:0000313" key="2">
    <source>
        <dbReference type="EMBL" id="KAK7829040.1"/>
    </source>
</evidence>
<dbReference type="EMBL" id="PKMF04000490">
    <property type="protein sequence ID" value="KAK7829040.1"/>
    <property type="molecule type" value="Genomic_DNA"/>
</dbReference>
<feature type="signal peptide" evidence="1">
    <location>
        <begin position="1"/>
        <end position="17"/>
    </location>
</feature>
<dbReference type="InterPro" id="IPR029063">
    <property type="entry name" value="SAM-dependent_MTases_sf"/>
</dbReference>
<evidence type="ECO:0000313" key="3">
    <source>
        <dbReference type="Proteomes" id="UP000237347"/>
    </source>
</evidence>
<dbReference type="InterPro" id="IPR010719">
    <property type="entry name" value="MnmM_MeTrfase"/>
</dbReference>
<organism evidence="2 3">
    <name type="scientific">Quercus suber</name>
    <name type="common">Cork oak</name>
    <dbReference type="NCBI Taxonomy" id="58331"/>
    <lineage>
        <taxon>Eukaryota</taxon>
        <taxon>Viridiplantae</taxon>
        <taxon>Streptophyta</taxon>
        <taxon>Embryophyta</taxon>
        <taxon>Tracheophyta</taxon>
        <taxon>Spermatophyta</taxon>
        <taxon>Magnoliopsida</taxon>
        <taxon>eudicotyledons</taxon>
        <taxon>Gunneridae</taxon>
        <taxon>Pentapetalae</taxon>
        <taxon>rosids</taxon>
        <taxon>fabids</taxon>
        <taxon>Fagales</taxon>
        <taxon>Fagaceae</taxon>
        <taxon>Quercus</taxon>
    </lineage>
</organism>
<name>A0AAW0JQA3_QUESU</name>
<keyword evidence="3" id="KW-1185">Reference proteome</keyword>
<reference evidence="2 3" key="1">
    <citation type="journal article" date="2018" name="Sci. Data">
        <title>The draft genome sequence of cork oak.</title>
        <authorList>
            <person name="Ramos A.M."/>
            <person name="Usie A."/>
            <person name="Barbosa P."/>
            <person name="Barros P.M."/>
            <person name="Capote T."/>
            <person name="Chaves I."/>
            <person name="Simoes F."/>
            <person name="Abreu I."/>
            <person name="Carrasquinho I."/>
            <person name="Faro C."/>
            <person name="Guimaraes J.B."/>
            <person name="Mendonca D."/>
            <person name="Nobrega F."/>
            <person name="Rodrigues L."/>
            <person name="Saibo N.J.M."/>
            <person name="Varela M.C."/>
            <person name="Egas C."/>
            <person name="Matos J."/>
            <person name="Miguel C.M."/>
            <person name="Oliveira M.M."/>
            <person name="Ricardo C.P."/>
            <person name="Goncalves S."/>
        </authorList>
    </citation>
    <scope>NUCLEOTIDE SEQUENCE [LARGE SCALE GENOMIC DNA]</scope>
    <source>
        <strain evidence="3">cv. HL8</strain>
    </source>
</reference>
<dbReference type="PANTHER" id="PTHR35276:SF1">
    <property type="entry name" value="TRNA (MNM(5)S(2)U34)-METHYLTRANSFERASE, CHLOROPLASTIC"/>
    <property type="match status" value="1"/>
</dbReference>
<keyword evidence="1" id="KW-0732">Signal</keyword>